<keyword evidence="1" id="KW-0175">Coiled coil</keyword>
<evidence type="ECO:0000256" key="1">
    <source>
        <dbReference type="SAM" id="Coils"/>
    </source>
</evidence>
<organism evidence="4 5">
    <name type="scientific">Corticibacter populi</name>
    <dbReference type="NCBI Taxonomy" id="1550736"/>
    <lineage>
        <taxon>Bacteria</taxon>
        <taxon>Pseudomonadati</taxon>
        <taxon>Pseudomonadota</taxon>
        <taxon>Betaproteobacteria</taxon>
        <taxon>Burkholderiales</taxon>
        <taxon>Comamonadaceae</taxon>
        <taxon>Corticibacter</taxon>
    </lineage>
</organism>
<evidence type="ECO:0000256" key="2">
    <source>
        <dbReference type="SAM" id="MobiDB-lite"/>
    </source>
</evidence>
<feature type="transmembrane region" description="Helical" evidence="3">
    <location>
        <begin position="21"/>
        <end position="43"/>
    </location>
</feature>
<feature type="compositionally biased region" description="Polar residues" evidence="2">
    <location>
        <begin position="193"/>
        <end position="204"/>
    </location>
</feature>
<keyword evidence="3" id="KW-1133">Transmembrane helix</keyword>
<dbReference type="InterPro" id="IPR007813">
    <property type="entry name" value="PilN"/>
</dbReference>
<protein>
    <submittedName>
        <fullName evidence="4">Fimbrial protein</fullName>
    </submittedName>
</protein>
<comment type="caution">
    <text evidence="4">The sequence shown here is derived from an EMBL/GenBank/DDBJ whole genome shotgun (WGS) entry which is preliminary data.</text>
</comment>
<evidence type="ECO:0000313" key="5">
    <source>
        <dbReference type="Proteomes" id="UP000278006"/>
    </source>
</evidence>
<keyword evidence="5" id="KW-1185">Reference proteome</keyword>
<dbReference type="GO" id="GO:0043107">
    <property type="term" value="P:type IV pilus-dependent motility"/>
    <property type="evidence" value="ECO:0007669"/>
    <property type="project" value="TreeGrafter"/>
</dbReference>
<dbReference type="InterPro" id="IPR052534">
    <property type="entry name" value="Extracell_DNA_Util/SecSys_Comp"/>
</dbReference>
<accession>A0A3M6QUG3</accession>
<evidence type="ECO:0000256" key="3">
    <source>
        <dbReference type="SAM" id="Phobius"/>
    </source>
</evidence>
<name>A0A3M6QUG3_9BURK</name>
<feature type="region of interest" description="Disordered" evidence="2">
    <location>
        <begin position="185"/>
        <end position="204"/>
    </location>
</feature>
<evidence type="ECO:0000313" key="4">
    <source>
        <dbReference type="EMBL" id="RMX06675.1"/>
    </source>
</evidence>
<dbReference type="PANTHER" id="PTHR40278:SF2">
    <property type="entry name" value="TYPE IV PILUS INNER MEMBRANE COMPONENT PILN"/>
    <property type="match status" value="1"/>
</dbReference>
<dbReference type="AlphaFoldDB" id="A0A3M6QUG3"/>
<reference evidence="4 5" key="1">
    <citation type="submission" date="2018-10" db="EMBL/GenBank/DDBJ databases">
        <title>Draft genome of Cortibacter populi DSM10536.</title>
        <authorList>
            <person name="Bernier A.-M."/>
            <person name="Bernard K."/>
        </authorList>
    </citation>
    <scope>NUCLEOTIDE SEQUENCE [LARGE SCALE GENOMIC DNA]</scope>
    <source>
        <strain evidence="4 5">DSM 105136</strain>
    </source>
</reference>
<dbReference type="EMBL" id="RDQO01000002">
    <property type="protein sequence ID" value="RMX06675.1"/>
    <property type="molecule type" value="Genomic_DNA"/>
</dbReference>
<proteinExistence type="predicted"/>
<dbReference type="Pfam" id="PF05137">
    <property type="entry name" value="PilN"/>
    <property type="match status" value="1"/>
</dbReference>
<dbReference type="RefSeq" id="WP_122228411.1">
    <property type="nucleotide sequence ID" value="NZ_RDQO01000002.1"/>
</dbReference>
<dbReference type="OrthoDB" id="5296173at2"/>
<sequence length="204" mass="22438">MIRINLLPHREAAKKARKESFIASSVLAGLVGLLVAGGIYLFFQALIADQNSANDMIRQENARLKNQIREVADIESEIAALKARQDAVENLQAERNLPVQLLNHVSSDVPNGSFVVSLKQSDKSVALQGMAQSNQTVSDLLSNLTDEMPWNTNPQLIESKATNVDLGNKQQRRVYGYSLNFKLDKPATDESQGHAQAGTATRRQ</sequence>
<keyword evidence="3" id="KW-0472">Membrane</keyword>
<gene>
    <name evidence="4" type="ORF">D8I35_09220</name>
</gene>
<dbReference type="PANTHER" id="PTHR40278">
    <property type="entry name" value="DNA UTILIZATION PROTEIN HOFN"/>
    <property type="match status" value="1"/>
</dbReference>
<feature type="coiled-coil region" evidence="1">
    <location>
        <begin position="47"/>
        <end position="94"/>
    </location>
</feature>
<keyword evidence="3" id="KW-0812">Transmembrane</keyword>
<dbReference type="Proteomes" id="UP000278006">
    <property type="component" value="Unassembled WGS sequence"/>
</dbReference>
<dbReference type="GO" id="GO:0043683">
    <property type="term" value="P:type IV pilus assembly"/>
    <property type="evidence" value="ECO:0007669"/>
    <property type="project" value="TreeGrafter"/>
</dbReference>